<keyword evidence="2" id="KW-1185">Reference proteome</keyword>
<dbReference type="InterPro" id="IPR036390">
    <property type="entry name" value="WH_DNA-bd_sf"/>
</dbReference>
<reference evidence="1 2" key="1">
    <citation type="submission" date="2023-06" db="EMBL/GenBank/DDBJ databases">
        <authorList>
            <person name="Yushchuk O."/>
            <person name="Binda E."/>
            <person name="Ruckert-Reed C."/>
            <person name="Fedorenko V."/>
            <person name="Kalinowski J."/>
            <person name="Marinelli F."/>
        </authorList>
    </citation>
    <scope>NUCLEOTIDE SEQUENCE [LARGE SCALE GENOMIC DNA]</scope>
    <source>
        <strain evidence="1 2">NRRL 3884</strain>
    </source>
</reference>
<dbReference type="EMBL" id="CP126980">
    <property type="protein sequence ID" value="WIM97828.1"/>
    <property type="molecule type" value="Genomic_DNA"/>
</dbReference>
<proteinExistence type="predicted"/>
<sequence>MKIAGKSYTALRIKAVAERVASFADADGTRVRPGIARIAVDLETDYRTVRDVLSYLRRLGLVKVVRAGGGTKATEYRLTLPVDLLDRDDIEVWSPAKQALEIRRAQERHRGRRTRRAGRAASRDWV</sequence>
<organism evidence="1 2">
    <name type="scientific">Actinoplanes oblitus</name>
    <dbReference type="NCBI Taxonomy" id="3040509"/>
    <lineage>
        <taxon>Bacteria</taxon>
        <taxon>Bacillati</taxon>
        <taxon>Actinomycetota</taxon>
        <taxon>Actinomycetes</taxon>
        <taxon>Micromonosporales</taxon>
        <taxon>Micromonosporaceae</taxon>
        <taxon>Actinoplanes</taxon>
    </lineage>
</organism>
<evidence type="ECO:0000313" key="1">
    <source>
        <dbReference type="EMBL" id="WIM97828.1"/>
    </source>
</evidence>
<dbReference type="Proteomes" id="UP001240150">
    <property type="component" value="Chromosome"/>
</dbReference>
<protein>
    <submittedName>
        <fullName evidence="1">Uncharacterized protein</fullName>
    </submittedName>
</protein>
<evidence type="ECO:0000313" key="2">
    <source>
        <dbReference type="Proteomes" id="UP001240150"/>
    </source>
</evidence>
<accession>A0ABY8WMS8</accession>
<dbReference type="RefSeq" id="WP_284919222.1">
    <property type="nucleotide sequence ID" value="NZ_CP126980.1"/>
</dbReference>
<name>A0ABY8WMS8_9ACTN</name>
<dbReference type="SUPFAM" id="SSF46785">
    <property type="entry name" value="Winged helix' DNA-binding domain"/>
    <property type="match status" value="1"/>
</dbReference>
<gene>
    <name evidence="1" type="ORF">ACTOB_001382</name>
</gene>